<comment type="caution">
    <text evidence="1">The sequence shown here is derived from an EMBL/GenBank/DDBJ whole genome shotgun (WGS) entry which is preliminary data.</text>
</comment>
<keyword evidence="2" id="KW-1185">Reference proteome</keyword>
<evidence type="ECO:0000313" key="2">
    <source>
        <dbReference type="Proteomes" id="UP000688137"/>
    </source>
</evidence>
<reference evidence="1" key="1">
    <citation type="submission" date="2021-01" db="EMBL/GenBank/DDBJ databases">
        <authorList>
            <consortium name="Genoscope - CEA"/>
            <person name="William W."/>
        </authorList>
    </citation>
    <scope>NUCLEOTIDE SEQUENCE</scope>
</reference>
<dbReference type="AlphaFoldDB" id="A0A8S1PJM6"/>
<dbReference type="EMBL" id="CAJJDM010000124">
    <property type="protein sequence ID" value="CAD8103352.1"/>
    <property type="molecule type" value="Genomic_DNA"/>
</dbReference>
<protein>
    <submittedName>
        <fullName evidence="1">Uncharacterized protein</fullName>
    </submittedName>
</protein>
<sequence>MNEKNLNYWIGECKGNKIQEIEKKKILLLPLFLDIFNIQLDQVEQRMKVLTFNKNNSKIQKYDQKQFLHRFSKILNFKKE</sequence>
<proteinExistence type="predicted"/>
<dbReference type="Proteomes" id="UP000688137">
    <property type="component" value="Unassembled WGS sequence"/>
</dbReference>
<evidence type="ECO:0000313" key="1">
    <source>
        <dbReference type="EMBL" id="CAD8103352.1"/>
    </source>
</evidence>
<accession>A0A8S1PJM6</accession>
<gene>
    <name evidence="1" type="ORF">PPRIM_AZ9-3.1.T1210005</name>
</gene>
<name>A0A8S1PJM6_PARPR</name>
<organism evidence="1 2">
    <name type="scientific">Paramecium primaurelia</name>
    <dbReference type="NCBI Taxonomy" id="5886"/>
    <lineage>
        <taxon>Eukaryota</taxon>
        <taxon>Sar</taxon>
        <taxon>Alveolata</taxon>
        <taxon>Ciliophora</taxon>
        <taxon>Intramacronucleata</taxon>
        <taxon>Oligohymenophorea</taxon>
        <taxon>Peniculida</taxon>
        <taxon>Parameciidae</taxon>
        <taxon>Paramecium</taxon>
    </lineage>
</organism>